<sequence>MWRSLTDLQIGDADGLKEPYVVTDVAPRVVSAIEQWAETGAAPAKSLTAEDIEQFEAIVQGLTATEHMRTRPKRAPYGVLALDAHPLTAAIIDMLLDGGVPITLDSVPSPVCSAQQLAEVRYEAACRVRPGPPVARQIALLTSAYVADPARIAPLMREDQPFVAVSIGDYSVEISPVVIPGVTPCPMCQEAHRTTIDEARPILASQLRTKPVPPLSPALTSLAAALAVQTIAAFGYGTTEIPPRAVVLDTTTLRAGVRSWRFHPGCPCRHPAPLMD</sequence>
<evidence type="ECO:0008006" key="3">
    <source>
        <dbReference type="Google" id="ProtNLM"/>
    </source>
</evidence>
<dbReference type="EMBL" id="FNQV01000001">
    <property type="protein sequence ID" value="SDZ78207.1"/>
    <property type="molecule type" value="Genomic_DNA"/>
</dbReference>
<protein>
    <recommendedName>
        <fullName evidence="3">Bacteriocin biosynthesis cyclodehydratase domain-containing protein</fullName>
    </recommendedName>
</protein>
<keyword evidence="2" id="KW-1185">Reference proteome</keyword>
<evidence type="ECO:0000313" key="2">
    <source>
        <dbReference type="Proteomes" id="UP000199288"/>
    </source>
</evidence>
<dbReference type="AlphaFoldDB" id="A0A1H3VTU5"/>
<proteinExistence type="predicted"/>
<dbReference type="Proteomes" id="UP000199288">
    <property type="component" value="Unassembled WGS sequence"/>
</dbReference>
<reference evidence="2" key="1">
    <citation type="submission" date="2016-10" db="EMBL/GenBank/DDBJ databases">
        <authorList>
            <person name="Varghese N."/>
            <person name="Submissions S."/>
        </authorList>
    </citation>
    <scope>NUCLEOTIDE SEQUENCE [LARGE SCALE GENOMIC DNA]</scope>
    <source>
        <strain evidence="2">KPR-1</strain>
    </source>
</reference>
<accession>A0A1H3VTU5</accession>
<evidence type="ECO:0000313" key="1">
    <source>
        <dbReference type="EMBL" id="SDZ78207.1"/>
    </source>
</evidence>
<gene>
    <name evidence="1" type="ORF">SAMN02910418_00234</name>
</gene>
<name>A0A1H3VTU5_9ACTO</name>
<dbReference type="Gene3D" id="3.40.50.720">
    <property type="entry name" value="NAD(P)-binding Rossmann-like Domain"/>
    <property type="match status" value="1"/>
</dbReference>
<organism evidence="1 2">
    <name type="scientific">Bowdeniella nasicola</name>
    <dbReference type="NCBI Taxonomy" id="208480"/>
    <lineage>
        <taxon>Bacteria</taxon>
        <taxon>Bacillati</taxon>
        <taxon>Actinomycetota</taxon>
        <taxon>Actinomycetes</taxon>
        <taxon>Actinomycetales</taxon>
        <taxon>Actinomycetaceae</taxon>
        <taxon>Bowdeniella</taxon>
    </lineage>
</organism>